<comment type="caution">
    <text evidence="2">The sequence shown here is derived from an EMBL/GenBank/DDBJ whole genome shotgun (WGS) entry which is preliminary data.</text>
</comment>
<dbReference type="SUPFAM" id="SSF53098">
    <property type="entry name" value="Ribonuclease H-like"/>
    <property type="match status" value="1"/>
</dbReference>
<dbReference type="PANTHER" id="PTHR46889:SF4">
    <property type="entry name" value="TRANSPOSASE INSO FOR INSERTION SEQUENCE ELEMENT IS911B-RELATED"/>
    <property type="match status" value="1"/>
</dbReference>
<reference evidence="2" key="2">
    <citation type="journal article" date="2014" name="ISME J.">
        <title>Microbial stratification in low pH oxic and suboxic macroscopic growths along an acid mine drainage.</title>
        <authorList>
            <person name="Mendez-Garcia C."/>
            <person name="Mesa V."/>
            <person name="Sprenger R.R."/>
            <person name="Richter M."/>
            <person name="Diez M.S."/>
            <person name="Solano J."/>
            <person name="Bargiela R."/>
            <person name="Golyshina O.V."/>
            <person name="Manteca A."/>
            <person name="Ramos J.L."/>
            <person name="Gallego J.R."/>
            <person name="Llorente I."/>
            <person name="Martins Dos Santos V.A."/>
            <person name="Jensen O.N."/>
            <person name="Pelaez A.I."/>
            <person name="Sanchez J."/>
            <person name="Ferrer M."/>
        </authorList>
    </citation>
    <scope>NUCLEOTIDE SEQUENCE</scope>
</reference>
<dbReference type="Pfam" id="PF13276">
    <property type="entry name" value="HTH_21"/>
    <property type="match status" value="1"/>
</dbReference>
<gene>
    <name evidence="2" type="ORF">B2A_15908</name>
</gene>
<dbReference type="EMBL" id="AUZZ01011563">
    <property type="protein sequence ID" value="EQD25868.1"/>
    <property type="molecule type" value="Genomic_DNA"/>
</dbReference>
<dbReference type="GO" id="GO:0003676">
    <property type="term" value="F:nucleic acid binding"/>
    <property type="evidence" value="ECO:0007669"/>
    <property type="project" value="InterPro"/>
</dbReference>
<evidence type="ECO:0000313" key="2">
    <source>
        <dbReference type="EMBL" id="EQD25868.1"/>
    </source>
</evidence>
<dbReference type="InterPro" id="IPR048020">
    <property type="entry name" value="Transpos_IS3"/>
</dbReference>
<feature type="domain" description="Integrase catalytic" evidence="1">
    <location>
        <begin position="131"/>
        <end position="297"/>
    </location>
</feature>
<dbReference type="InterPro" id="IPR050900">
    <property type="entry name" value="Transposase_IS3/IS150/IS904"/>
</dbReference>
<dbReference type="NCBIfam" id="NF033516">
    <property type="entry name" value="transpos_IS3"/>
    <property type="match status" value="1"/>
</dbReference>
<organism evidence="2">
    <name type="scientific">mine drainage metagenome</name>
    <dbReference type="NCBI Taxonomy" id="410659"/>
    <lineage>
        <taxon>unclassified sequences</taxon>
        <taxon>metagenomes</taxon>
        <taxon>ecological metagenomes</taxon>
    </lineage>
</organism>
<dbReference type="InterPro" id="IPR036397">
    <property type="entry name" value="RNaseH_sf"/>
</dbReference>
<dbReference type="Pfam" id="PF00665">
    <property type="entry name" value="rve"/>
    <property type="match status" value="1"/>
</dbReference>
<sequence length="303" mass="35524">MNLADEYIGKGLGISNIANLLHIPRCSFYRNGGSDEEPSMKRGRHNSLFTSRKDGNEITTVDDSIVVEEMEKLLSREFVCYGYKKTTKQLNRQGYIINRKKVRRLMAENNLLNHSYNRRKPVTRVVQSIVEVHHPDQVWEFDIKYVWIHGESRNAYLLAMIDCYSREVVGHYFGYHCTGNNVRETMASAFDRRGLENISGIRMRSDNGTQFICNTVENFLSMMNIPHERIHPATPKEDAHIESFNSILEREVIRRFEFETFEEAESTITRFMDFYNNERLHTAIGYITPREMNKKCMEEKQKA</sequence>
<dbReference type="PROSITE" id="PS50994">
    <property type="entry name" value="INTEGRASE"/>
    <property type="match status" value="1"/>
</dbReference>
<protein>
    <submittedName>
        <fullName evidence="2">Integrase catalytic region</fullName>
    </submittedName>
</protein>
<accession>T0XY68</accession>
<dbReference type="PANTHER" id="PTHR46889">
    <property type="entry name" value="TRANSPOSASE INSF FOR INSERTION SEQUENCE IS3B-RELATED"/>
    <property type="match status" value="1"/>
</dbReference>
<dbReference type="InterPro" id="IPR001584">
    <property type="entry name" value="Integrase_cat-core"/>
</dbReference>
<evidence type="ECO:0000259" key="1">
    <source>
        <dbReference type="PROSITE" id="PS50994"/>
    </source>
</evidence>
<dbReference type="InterPro" id="IPR025948">
    <property type="entry name" value="HTH-like_dom"/>
</dbReference>
<name>T0XY68_9ZZZZ</name>
<dbReference type="InterPro" id="IPR012337">
    <property type="entry name" value="RNaseH-like_sf"/>
</dbReference>
<proteinExistence type="predicted"/>
<reference evidence="2" key="1">
    <citation type="submission" date="2013-08" db="EMBL/GenBank/DDBJ databases">
        <authorList>
            <person name="Mendez C."/>
            <person name="Richter M."/>
            <person name="Ferrer M."/>
            <person name="Sanchez J."/>
        </authorList>
    </citation>
    <scope>NUCLEOTIDE SEQUENCE</scope>
</reference>
<dbReference type="Gene3D" id="3.30.420.10">
    <property type="entry name" value="Ribonuclease H-like superfamily/Ribonuclease H"/>
    <property type="match status" value="1"/>
</dbReference>
<dbReference type="GO" id="GO:0015074">
    <property type="term" value="P:DNA integration"/>
    <property type="evidence" value="ECO:0007669"/>
    <property type="project" value="InterPro"/>
</dbReference>
<dbReference type="Pfam" id="PF13333">
    <property type="entry name" value="rve_2"/>
    <property type="match status" value="1"/>
</dbReference>
<dbReference type="AlphaFoldDB" id="T0XY68"/>